<evidence type="ECO:0000256" key="2">
    <source>
        <dbReference type="SAM" id="Phobius"/>
    </source>
</evidence>
<accession>X0V7Z8</accession>
<comment type="caution">
    <text evidence="3">The sequence shown here is derived from an EMBL/GenBank/DDBJ whole genome shotgun (WGS) entry which is preliminary data.</text>
</comment>
<keyword evidence="2" id="KW-0812">Transmembrane</keyword>
<protein>
    <submittedName>
        <fullName evidence="3">Uncharacterized protein</fullName>
    </submittedName>
</protein>
<feature type="non-terminal residue" evidence="3">
    <location>
        <position position="1"/>
    </location>
</feature>
<dbReference type="EMBL" id="BARS01029695">
    <property type="protein sequence ID" value="GAG07457.1"/>
    <property type="molecule type" value="Genomic_DNA"/>
</dbReference>
<keyword evidence="2" id="KW-1133">Transmembrane helix</keyword>
<gene>
    <name evidence="3" type="ORF">S01H1_46376</name>
</gene>
<feature type="compositionally biased region" description="Basic and acidic residues" evidence="1">
    <location>
        <begin position="184"/>
        <end position="195"/>
    </location>
</feature>
<evidence type="ECO:0000256" key="1">
    <source>
        <dbReference type="SAM" id="MobiDB-lite"/>
    </source>
</evidence>
<proteinExistence type="predicted"/>
<reference evidence="3" key="1">
    <citation type="journal article" date="2014" name="Front. Microbiol.">
        <title>High frequency of phylogenetically diverse reductive dehalogenase-homologous genes in deep subseafloor sedimentary metagenomes.</title>
        <authorList>
            <person name="Kawai M."/>
            <person name="Futagami T."/>
            <person name="Toyoda A."/>
            <person name="Takaki Y."/>
            <person name="Nishi S."/>
            <person name="Hori S."/>
            <person name="Arai W."/>
            <person name="Tsubouchi T."/>
            <person name="Morono Y."/>
            <person name="Uchiyama I."/>
            <person name="Ito T."/>
            <person name="Fujiyama A."/>
            <person name="Inagaki F."/>
            <person name="Takami H."/>
        </authorList>
    </citation>
    <scope>NUCLEOTIDE SEQUENCE</scope>
    <source>
        <strain evidence="3">Expedition CK06-06</strain>
    </source>
</reference>
<keyword evidence="2" id="KW-0472">Membrane</keyword>
<name>X0V7Z8_9ZZZZ</name>
<feature type="region of interest" description="Disordered" evidence="1">
    <location>
        <begin position="173"/>
        <end position="201"/>
    </location>
</feature>
<evidence type="ECO:0000313" key="3">
    <source>
        <dbReference type="EMBL" id="GAG07457.1"/>
    </source>
</evidence>
<feature type="transmembrane region" description="Helical" evidence="2">
    <location>
        <begin position="97"/>
        <end position="118"/>
    </location>
</feature>
<dbReference type="AlphaFoldDB" id="X0V7Z8"/>
<sequence length="201" mass="22033">SAKTSFNISANTSIPTLSNISNTFLNTNTSNISNTSLNTYTPSPSVIDDILVVLPTDAASVAPSSRFIRGSPAIDTPSPQANLTSLSPSPAVDNTTGYIFVISFCLVLISIAVCSFGFRRHRNKLKIPFNKGKLKNTKDRKYIKGKIYTSTVTPNHLIKRPKDFVIEYLNNNEQKTKRQVPHPPSKEVSEGHDINDTPPSE</sequence>
<organism evidence="3">
    <name type="scientific">marine sediment metagenome</name>
    <dbReference type="NCBI Taxonomy" id="412755"/>
    <lineage>
        <taxon>unclassified sequences</taxon>
        <taxon>metagenomes</taxon>
        <taxon>ecological metagenomes</taxon>
    </lineage>
</organism>